<dbReference type="EMBL" id="JANTQA010000051">
    <property type="protein sequence ID" value="KAJ3430560.1"/>
    <property type="molecule type" value="Genomic_DNA"/>
</dbReference>
<keyword evidence="4" id="KW-0442">Lipid degradation</keyword>
<feature type="transmembrane region" description="Helical" evidence="8">
    <location>
        <begin position="40"/>
        <end position="67"/>
    </location>
</feature>
<evidence type="ECO:0000256" key="3">
    <source>
        <dbReference type="ARBA" id="ARBA00022801"/>
    </source>
</evidence>
<name>A0AAV7YQ38_9EUKA</name>
<keyword evidence="8" id="KW-1133">Transmembrane helix</keyword>
<dbReference type="GO" id="GO:0016787">
    <property type="term" value="F:hydrolase activity"/>
    <property type="evidence" value="ECO:0007669"/>
    <property type="project" value="UniProtKB-KW"/>
</dbReference>
<evidence type="ECO:0000313" key="10">
    <source>
        <dbReference type="EMBL" id="KAJ3430560.1"/>
    </source>
</evidence>
<evidence type="ECO:0000256" key="4">
    <source>
        <dbReference type="ARBA" id="ARBA00022963"/>
    </source>
</evidence>
<keyword evidence="8" id="KW-0472">Membrane</keyword>
<feature type="region of interest" description="Disordered" evidence="7">
    <location>
        <begin position="168"/>
        <end position="187"/>
    </location>
</feature>
<dbReference type="InterPro" id="IPR029058">
    <property type="entry name" value="AB_hydrolase_fold"/>
</dbReference>
<evidence type="ECO:0000313" key="11">
    <source>
        <dbReference type="Proteomes" id="UP001146793"/>
    </source>
</evidence>
<proteinExistence type="inferred from homology"/>
<dbReference type="Pfam" id="PF04083">
    <property type="entry name" value="Abhydro_lipase"/>
    <property type="match status" value="1"/>
</dbReference>
<evidence type="ECO:0000256" key="7">
    <source>
        <dbReference type="SAM" id="MobiDB-lite"/>
    </source>
</evidence>
<evidence type="ECO:0000256" key="8">
    <source>
        <dbReference type="SAM" id="Phobius"/>
    </source>
</evidence>
<evidence type="ECO:0000256" key="1">
    <source>
        <dbReference type="ARBA" id="ARBA00010701"/>
    </source>
</evidence>
<keyword evidence="5" id="KW-0443">Lipid metabolism</keyword>
<keyword evidence="3" id="KW-0378">Hydrolase</keyword>
<dbReference type="GO" id="GO:0016042">
    <property type="term" value="P:lipid catabolic process"/>
    <property type="evidence" value="ECO:0007669"/>
    <property type="project" value="UniProtKB-KW"/>
</dbReference>
<dbReference type="InterPro" id="IPR006693">
    <property type="entry name" value="AB_hydrolase_lipase"/>
</dbReference>
<dbReference type="PANTHER" id="PTHR11005">
    <property type="entry name" value="LYSOSOMAL ACID LIPASE-RELATED"/>
    <property type="match status" value="1"/>
</dbReference>
<evidence type="ECO:0000256" key="2">
    <source>
        <dbReference type="ARBA" id="ARBA00022729"/>
    </source>
</evidence>
<feature type="domain" description="Partial AB-hydrolase lipase" evidence="9">
    <location>
        <begin position="130"/>
        <end position="209"/>
    </location>
</feature>
<reference evidence="10" key="1">
    <citation type="submission" date="2022-08" db="EMBL/GenBank/DDBJ databases">
        <title>Novel sulphate-reducing endosymbionts in the free-living metamonad Anaeramoeba.</title>
        <authorList>
            <person name="Jerlstrom-Hultqvist J."/>
            <person name="Cepicka I."/>
            <person name="Gallot-Lavallee L."/>
            <person name="Salas-Leiva D."/>
            <person name="Curtis B.A."/>
            <person name="Zahonova K."/>
            <person name="Pipaliya S."/>
            <person name="Dacks J."/>
            <person name="Roger A.J."/>
        </authorList>
    </citation>
    <scope>NUCLEOTIDE SEQUENCE</scope>
    <source>
        <strain evidence="10">Busselton2</strain>
    </source>
</reference>
<keyword evidence="8" id="KW-0812">Transmembrane</keyword>
<protein>
    <submittedName>
        <fullName evidence="10">Sterol esterase tgl1</fullName>
    </submittedName>
</protein>
<dbReference type="SUPFAM" id="SSF53474">
    <property type="entry name" value="alpha/beta-Hydrolases"/>
    <property type="match status" value="1"/>
</dbReference>
<gene>
    <name evidence="10" type="ORF">M0812_23571</name>
</gene>
<dbReference type="Gene3D" id="3.40.50.1820">
    <property type="entry name" value="alpha/beta hydrolase"/>
    <property type="match status" value="1"/>
</dbReference>
<keyword evidence="6" id="KW-0325">Glycoprotein</keyword>
<sequence length="516" mass="60139">MATTEYSTQSNEIPKRIEKETTETILLVRRIYEILLKSNFLFFIFSILSLLIRLIVGTVQFLVLFIWSISKVLRNGTETVRGFVQNVGNFLVDLLGSEKRGNLFVRMLRFVIGKTTKKTTKDGKTAFKVQDLVLDKGYPLEEYTVKTKDGYFLKLFRIPYSRKEKEEKELRLQQSKQSESPEQETEQGKQRPVVFFLHGLMSSSSFFLIGDTIAYKLSDLGYDCWFGNTRGNEYSNTHETLSIEQPEFWDHTFNEYIDHDFPTMINFVLKKTKQDTFSYYGFSQGTSQGFAGFSVYPELSQKCKLFVAFAPTANLKFLYSFFMKIVSALPSRYTQKVLGKGAIFQKMVPRVKQITGVNFFSHLIEGSMTFLFGWHNRMLNKQWMPQYAQTLYSPMATKNILYWFQQLRNQSFDRFDYEDEKINLKKYGQVKPPQYNLKKITCPMALYSGAADSLSNLDFVTKNVLNPKLLVDDLRLPDYEHLDSVWGINLDKLIFPRVLKLMEKYHPLPSLKIINN</sequence>
<evidence type="ECO:0000256" key="6">
    <source>
        <dbReference type="ARBA" id="ARBA00023180"/>
    </source>
</evidence>
<accession>A0AAV7YQ38</accession>
<comment type="caution">
    <text evidence="10">The sequence shown here is derived from an EMBL/GenBank/DDBJ whole genome shotgun (WGS) entry which is preliminary data.</text>
</comment>
<keyword evidence="2" id="KW-0732">Signal</keyword>
<dbReference type="Proteomes" id="UP001146793">
    <property type="component" value="Unassembled WGS sequence"/>
</dbReference>
<evidence type="ECO:0000256" key="5">
    <source>
        <dbReference type="ARBA" id="ARBA00023098"/>
    </source>
</evidence>
<dbReference type="AlphaFoldDB" id="A0AAV7YQ38"/>
<dbReference type="FunFam" id="3.40.50.1820:FF:000057">
    <property type="entry name" value="Lipase"/>
    <property type="match status" value="1"/>
</dbReference>
<evidence type="ECO:0000259" key="9">
    <source>
        <dbReference type="Pfam" id="PF04083"/>
    </source>
</evidence>
<organism evidence="10 11">
    <name type="scientific">Anaeramoeba flamelloides</name>
    <dbReference type="NCBI Taxonomy" id="1746091"/>
    <lineage>
        <taxon>Eukaryota</taxon>
        <taxon>Metamonada</taxon>
        <taxon>Anaeramoebidae</taxon>
        <taxon>Anaeramoeba</taxon>
    </lineage>
</organism>
<comment type="similarity">
    <text evidence="1">Belongs to the AB hydrolase superfamily. Lipase family.</text>
</comment>